<accession>A0A841DT13</accession>
<feature type="compositionally biased region" description="Basic and acidic residues" evidence="1">
    <location>
        <begin position="1"/>
        <end position="11"/>
    </location>
</feature>
<feature type="compositionally biased region" description="Low complexity" evidence="1">
    <location>
        <begin position="13"/>
        <end position="26"/>
    </location>
</feature>
<comment type="caution">
    <text evidence="2">The sequence shown here is derived from an EMBL/GenBank/DDBJ whole genome shotgun (WGS) entry which is preliminary data.</text>
</comment>
<dbReference type="AlphaFoldDB" id="A0A841DT13"/>
<evidence type="ECO:0000313" key="2">
    <source>
        <dbReference type="EMBL" id="MBB5981722.1"/>
    </source>
</evidence>
<reference evidence="2 3" key="1">
    <citation type="submission" date="2020-08" db="EMBL/GenBank/DDBJ databases">
        <title>Sequencing the genomes of 1000 actinobacteria strains.</title>
        <authorList>
            <person name="Klenk H.-P."/>
        </authorList>
    </citation>
    <scope>NUCLEOTIDE SEQUENCE [LARGE SCALE GENOMIC DNA]</scope>
    <source>
        <strain evidence="2 3">DSM 17294</strain>
    </source>
</reference>
<proteinExistence type="predicted"/>
<name>A0A841DT13_9ACTN</name>
<evidence type="ECO:0000256" key="1">
    <source>
        <dbReference type="SAM" id="MobiDB-lite"/>
    </source>
</evidence>
<evidence type="ECO:0000313" key="3">
    <source>
        <dbReference type="Proteomes" id="UP000558997"/>
    </source>
</evidence>
<feature type="region of interest" description="Disordered" evidence="1">
    <location>
        <begin position="1"/>
        <end position="29"/>
    </location>
</feature>
<dbReference type="Proteomes" id="UP000558997">
    <property type="component" value="Unassembled WGS sequence"/>
</dbReference>
<protein>
    <submittedName>
        <fullName evidence="2">Uncharacterized protein</fullName>
    </submittedName>
</protein>
<organism evidence="2 3">
    <name type="scientific">Kribbella solani</name>
    <dbReference type="NCBI Taxonomy" id="236067"/>
    <lineage>
        <taxon>Bacteria</taxon>
        <taxon>Bacillati</taxon>
        <taxon>Actinomycetota</taxon>
        <taxon>Actinomycetes</taxon>
        <taxon>Propionibacteriales</taxon>
        <taxon>Kribbellaceae</taxon>
        <taxon>Kribbella</taxon>
    </lineage>
</organism>
<keyword evidence="3" id="KW-1185">Reference proteome</keyword>
<dbReference type="EMBL" id="JACHNF010000001">
    <property type="protein sequence ID" value="MBB5981722.1"/>
    <property type="molecule type" value="Genomic_DNA"/>
</dbReference>
<gene>
    <name evidence="2" type="ORF">HDA44_005063</name>
</gene>
<dbReference type="RefSeq" id="WP_184838434.1">
    <property type="nucleotide sequence ID" value="NZ_BAAAVN010000029.1"/>
</dbReference>
<sequence>MGLFKKDEPKPAPKSAPKSGSKPPSSKRFEYLRRSFAVTSRYQSGDRVQKVQDGRGDHYVVFDKKHKALLVTDSQKKAEGWVKKNRKPGRLL</sequence>